<sequence>MRPSWSHKLKRDSSEKTTWCQSACKALCLRVHCRRSRRWFAVMEILYKGTLARNPRCSKRRKIDEAYISTPEAIDQRAANCLEEAVRSLNAKRSRCQSSRADVTSRHPLPIFRVRCSQDPCFQTRITMELFLCVRAPIAR</sequence>
<proteinExistence type="predicted"/>
<organism evidence="1 2">
    <name type="scientific">Trichonephila clavipes</name>
    <name type="common">Golden silk orbweaver</name>
    <name type="synonym">Nephila clavipes</name>
    <dbReference type="NCBI Taxonomy" id="2585209"/>
    <lineage>
        <taxon>Eukaryota</taxon>
        <taxon>Metazoa</taxon>
        <taxon>Ecdysozoa</taxon>
        <taxon>Arthropoda</taxon>
        <taxon>Chelicerata</taxon>
        <taxon>Arachnida</taxon>
        <taxon>Araneae</taxon>
        <taxon>Araneomorphae</taxon>
        <taxon>Entelegynae</taxon>
        <taxon>Araneoidea</taxon>
        <taxon>Nephilidae</taxon>
        <taxon>Trichonephila</taxon>
    </lineage>
</organism>
<reference evidence="1" key="1">
    <citation type="submission" date="2020-08" db="EMBL/GenBank/DDBJ databases">
        <title>Multicomponent nature underlies the extraordinary mechanical properties of spider dragline silk.</title>
        <authorList>
            <person name="Kono N."/>
            <person name="Nakamura H."/>
            <person name="Mori M."/>
            <person name="Yoshida Y."/>
            <person name="Ohtoshi R."/>
            <person name="Malay A.D."/>
            <person name="Moran D.A.P."/>
            <person name="Tomita M."/>
            <person name="Numata K."/>
            <person name="Arakawa K."/>
        </authorList>
    </citation>
    <scope>NUCLEOTIDE SEQUENCE</scope>
</reference>
<evidence type="ECO:0000313" key="1">
    <source>
        <dbReference type="EMBL" id="GFY01088.1"/>
    </source>
</evidence>
<keyword evidence="2" id="KW-1185">Reference proteome</keyword>
<comment type="caution">
    <text evidence="1">The sequence shown here is derived from an EMBL/GenBank/DDBJ whole genome shotgun (WGS) entry which is preliminary data.</text>
</comment>
<name>A0A8X6VAR1_TRICX</name>
<accession>A0A8X6VAR1</accession>
<protein>
    <submittedName>
        <fullName evidence="1">Uncharacterized protein</fullName>
    </submittedName>
</protein>
<dbReference type="Proteomes" id="UP000887159">
    <property type="component" value="Unassembled WGS sequence"/>
</dbReference>
<evidence type="ECO:0000313" key="2">
    <source>
        <dbReference type="Proteomes" id="UP000887159"/>
    </source>
</evidence>
<gene>
    <name evidence="1" type="primary">NCL1_12440</name>
    <name evidence="1" type="ORF">TNCV_5075551</name>
</gene>
<dbReference type="AlphaFoldDB" id="A0A8X6VAR1"/>
<dbReference type="EMBL" id="BMAU01021225">
    <property type="protein sequence ID" value="GFY01088.1"/>
    <property type="molecule type" value="Genomic_DNA"/>
</dbReference>